<dbReference type="Pfam" id="PF13411">
    <property type="entry name" value="MerR_1"/>
    <property type="match status" value="1"/>
</dbReference>
<evidence type="ECO:0000313" key="3">
    <source>
        <dbReference type="EMBL" id="MFB9780358.1"/>
    </source>
</evidence>
<reference evidence="3 4" key="1">
    <citation type="submission" date="2024-09" db="EMBL/GenBank/DDBJ databases">
        <authorList>
            <person name="Sun Q."/>
            <person name="Mori K."/>
        </authorList>
    </citation>
    <scope>NUCLEOTIDE SEQUENCE [LARGE SCALE GENOMIC DNA]</scope>
    <source>
        <strain evidence="3 4">JCM 11411</strain>
    </source>
</reference>
<dbReference type="PROSITE" id="PS50937">
    <property type="entry name" value="HTH_MERR_2"/>
    <property type="match status" value="1"/>
</dbReference>
<dbReference type="Gene3D" id="1.10.1660.10">
    <property type="match status" value="1"/>
</dbReference>
<dbReference type="PRINTS" id="PR00040">
    <property type="entry name" value="HTHMERR"/>
</dbReference>
<dbReference type="InterPro" id="IPR009061">
    <property type="entry name" value="DNA-bd_dom_put_sf"/>
</dbReference>
<dbReference type="EMBL" id="JBHMAS010000021">
    <property type="protein sequence ID" value="MFB9780358.1"/>
    <property type="molecule type" value="Genomic_DNA"/>
</dbReference>
<dbReference type="PANTHER" id="PTHR30204">
    <property type="entry name" value="REDOX-CYCLING DRUG-SENSING TRANSCRIPTIONAL ACTIVATOR SOXR"/>
    <property type="match status" value="1"/>
</dbReference>
<keyword evidence="1" id="KW-0238">DNA-binding</keyword>
<dbReference type="Proteomes" id="UP001589587">
    <property type="component" value="Unassembled WGS sequence"/>
</dbReference>
<evidence type="ECO:0000256" key="1">
    <source>
        <dbReference type="ARBA" id="ARBA00023125"/>
    </source>
</evidence>
<dbReference type="InterPro" id="IPR000551">
    <property type="entry name" value="MerR-type_HTH_dom"/>
</dbReference>
<dbReference type="SUPFAM" id="SSF46955">
    <property type="entry name" value="Putative DNA-binding domain"/>
    <property type="match status" value="1"/>
</dbReference>
<organism evidence="3 4">
    <name type="scientific">Rhodococcus baikonurensis</name>
    <dbReference type="NCBI Taxonomy" id="172041"/>
    <lineage>
        <taxon>Bacteria</taxon>
        <taxon>Bacillati</taxon>
        <taxon>Actinomycetota</taxon>
        <taxon>Actinomycetes</taxon>
        <taxon>Mycobacteriales</taxon>
        <taxon>Nocardiaceae</taxon>
        <taxon>Rhodococcus</taxon>
        <taxon>Rhodococcus erythropolis group</taxon>
    </lineage>
</organism>
<protein>
    <submittedName>
        <fullName evidence="3">MerR family transcriptional regulator</fullName>
    </submittedName>
</protein>
<feature type="domain" description="HTH merR-type" evidence="2">
    <location>
        <begin position="5"/>
        <end position="73"/>
    </location>
</feature>
<gene>
    <name evidence="3" type="ORF">ACFFQ6_11740</name>
</gene>
<dbReference type="SMART" id="SM00422">
    <property type="entry name" value="HTH_MERR"/>
    <property type="match status" value="1"/>
</dbReference>
<dbReference type="RefSeq" id="WP_095971989.1">
    <property type="nucleotide sequence ID" value="NZ_JBHMAS010000021.1"/>
</dbReference>
<name>A0ABV5XCZ2_9NOCA</name>
<comment type="caution">
    <text evidence="3">The sequence shown here is derived from an EMBL/GenBank/DDBJ whole genome shotgun (WGS) entry which is preliminary data.</text>
</comment>
<sequence>MREHLIPIGEVAQSFGIAASTLRYYEDEGLLSARSRTGGKRWYGQRELRRLALIRMYTETGMSLEQVRSFIETDTTSEQFSTVLADQVSTLEAQIAAATRAKLILEHHLTCRQERPMQCAWLLEQLDKRVEAALDFKLT</sequence>
<proteinExistence type="predicted"/>
<evidence type="ECO:0000259" key="2">
    <source>
        <dbReference type="PROSITE" id="PS50937"/>
    </source>
</evidence>
<dbReference type="PANTHER" id="PTHR30204:SF93">
    <property type="entry name" value="HTH MERR-TYPE DOMAIN-CONTAINING PROTEIN"/>
    <property type="match status" value="1"/>
</dbReference>
<accession>A0ABV5XCZ2</accession>
<dbReference type="InterPro" id="IPR047057">
    <property type="entry name" value="MerR_fam"/>
</dbReference>
<keyword evidence="4" id="KW-1185">Reference proteome</keyword>
<evidence type="ECO:0000313" key="4">
    <source>
        <dbReference type="Proteomes" id="UP001589587"/>
    </source>
</evidence>